<dbReference type="PANTHER" id="PTHR30344">
    <property type="entry name" value="6-PHOSPHOGLUCONOLACTONASE-RELATED"/>
    <property type="match status" value="1"/>
</dbReference>
<dbReference type="GO" id="GO:0016853">
    <property type="term" value="F:isomerase activity"/>
    <property type="evidence" value="ECO:0007669"/>
    <property type="project" value="UniProtKB-KW"/>
</dbReference>
<reference evidence="2" key="1">
    <citation type="submission" date="2020-09" db="EMBL/GenBank/DDBJ databases">
        <title>Comparative genome analyses of four rice-infecting Rhizoctonia solani isolates reveal extensive enrichment of homogalacturonan modification genes.</title>
        <authorList>
            <person name="Lee D.-Y."/>
            <person name="Jeon J."/>
            <person name="Kim K.-T."/>
            <person name="Cheong K."/>
            <person name="Song H."/>
            <person name="Choi G."/>
            <person name="Ko J."/>
            <person name="Opiyo S.O."/>
            <person name="Zuo S."/>
            <person name="Madhav S."/>
            <person name="Lee Y.-H."/>
            <person name="Wang G.-L."/>
        </authorList>
    </citation>
    <scope>NUCLEOTIDE SEQUENCE</scope>
    <source>
        <strain evidence="2">AG1-IA B2</strain>
    </source>
</reference>
<sequence length="344" mass="36996">MAYKLLVGGYTATIATLLFNPSSSELSTIATSPAGYSPSWIVQHPANKSVVFATQELLPTGSILSFVVQQSGQLTQIGSPIQEAVAMNVRPIRRRVFSLILNILRAVRSRKWHQHPLAADKIHFGNPYQTVAFNGTGPNQSRQEKSHPHQVIEYGNEYLVPDLRTKFGGSQRLVPAHFKIAVIFNNPLERTTSRTTLYTLHELSSTLTQQTIPALGTSTQAPITSSVSIIPPGSSNPSAFTAAELLLSPISSAFPKQYLYATNRGDSSSDAVTIVDIEGNTLKIVGYVPTGLKQLRGASLSPGDGKYLALSGQGTGDVAIFERINGGTGLKQIAKVTALNSQRQ</sequence>
<dbReference type="Pfam" id="PF10282">
    <property type="entry name" value="Lactonase"/>
    <property type="match status" value="2"/>
</dbReference>
<protein>
    <submittedName>
        <fullName evidence="2">Isomerase YbhE</fullName>
    </submittedName>
</protein>
<accession>A0A8H7I398</accession>
<dbReference type="SUPFAM" id="SSF63829">
    <property type="entry name" value="Calcium-dependent phosphotriesterase"/>
    <property type="match status" value="1"/>
</dbReference>
<dbReference type="SUPFAM" id="SSF51004">
    <property type="entry name" value="C-terminal (heme d1) domain of cytochrome cd1-nitrite reductase"/>
    <property type="match status" value="1"/>
</dbReference>
<dbReference type="InterPro" id="IPR015943">
    <property type="entry name" value="WD40/YVTN_repeat-like_dom_sf"/>
</dbReference>
<keyword evidence="2" id="KW-0413">Isomerase</keyword>
<dbReference type="GO" id="GO:0017057">
    <property type="term" value="F:6-phosphogluconolactonase activity"/>
    <property type="evidence" value="ECO:0007669"/>
    <property type="project" value="TreeGrafter"/>
</dbReference>
<dbReference type="Proteomes" id="UP000614334">
    <property type="component" value="Unassembled WGS sequence"/>
</dbReference>
<evidence type="ECO:0000313" key="2">
    <source>
        <dbReference type="EMBL" id="KAF8748534.1"/>
    </source>
</evidence>
<comment type="caution">
    <text evidence="2">The sequence shown here is derived from an EMBL/GenBank/DDBJ whole genome shotgun (WGS) entry which is preliminary data.</text>
</comment>
<proteinExistence type="inferred from homology"/>
<dbReference type="PANTHER" id="PTHR30344:SF7">
    <property type="entry name" value="DUF2415 DOMAIN-CONTAINING PROTEIN"/>
    <property type="match status" value="1"/>
</dbReference>
<name>A0A8H7I398_9AGAM</name>
<gene>
    <name evidence="2" type="ORF">RHS01_10738</name>
</gene>
<evidence type="ECO:0000256" key="1">
    <source>
        <dbReference type="ARBA" id="ARBA00005564"/>
    </source>
</evidence>
<dbReference type="InterPro" id="IPR050282">
    <property type="entry name" value="Cycloisomerase_2"/>
</dbReference>
<organism evidence="2 3">
    <name type="scientific">Rhizoctonia solani</name>
    <dbReference type="NCBI Taxonomy" id="456999"/>
    <lineage>
        <taxon>Eukaryota</taxon>
        <taxon>Fungi</taxon>
        <taxon>Dikarya</taxon>
        <taxon>Basidiomycota</taxon>
        <taxon>Agaricomycotina</taxon>
        <taxon>Agaricomycetes</taxon>
        <taxon>Cantharellales</taxon>
        <taxon>Ceratobasidiaceae</taxon>
        <taxon>Rhizoctonia</taxon>
    </lineage>
</organism>
<evidence type="ECO:0000313" key="3">
    <source>
        <dbReference type="Proteomes" id="UP000614334"/>
    </source>
</evidence>
<dbReference type="AlphaFoldDB" id="A0A8H7I398"/>
<dbReference type="InterPro" id="IPR019405">
    <property type="entry name" value="Lactonase_7-beta_prop"/>
</dbReference>
<dbReference type="EMBL" id="JACYCF010000037">
    <property type="protein sequence ID" value="KAF8748534.1"/>
    <property type="molecule type" value="Genomic_DNA"/>
</dbReference>
<dbReference type="Gene3D" id="2.130.10.10">
    <property type="entry name" value="YVTN repeat-like/Quinoprotein amine dehydrogenase"/>
    <property type="match status" value="2"/>
</dbReference>
<comment type="similarity">
    <text evidence="1">Belongs to the cycloisomerase 2 family.</text>
</comment>
<dbReference type="InterPro" id="IPR011048">
    <property type="entry name" value="Haem_d1_sf"/>
</dbReference>